<dbReference type="PROSITE" id="PS50110">
    <property type="entry name" value="RESPONSE_REGULATORY"/>
    <property type="match status" value="1"/>
</dbReference>
<dbReference type="PRINTS" id="PR00038">
    <property type="entry name" value="HTHLUXR"/>
</dbReference>
<evidence type="ECO:0000256" key="2">
    <source>
        <dbReference type="ARBA" id="ARBA00023125"/>
    </source>
</evidence>
<dbReference type="Pfam" id="PF00072">
    <property type="entry name" value="Response_reg"/>
    <property type="match status" value="1"/>
</dbReference>
<dbReference type="InterPro" id="IPR000792">
    <property type="entry name" value="Tscrpt_reg_LuxR_C"/>
</dbReference>
<dbReference type="Gene3D" id="1.10.10.10">
    <property type="entry name" value="Winged helix-like DNA-binding domain superfamily/Winged helix DNA-binding domain"/>
    <property type="match status" value="1"/>
</dbReference>
<dbReference type="InterPro" id="IPR058245">
    <property type="entry name" value="NreC/VraR/RcsB-like_REC"/>
</dbReference>
<dbReference type="Gene3D" id="3.40.50.2300">
    <property type="match status" value="1"/>
</dbReference>
<keyword evidence="7" id="KW-1185">Reference proteome</keyword>
<evidence type="ECO:0000256" key="1">
    <source>
        <dbReference type="ARBA" id="ARBA00022553"/>
    </source>
</evidence>
<dbReference type="InterPro" id="IPR036388">
    <property type="entry name" value="WH-like_DNA-bd_sf"/>
</dbReference>
<dbReference type="SUPFAM" id="SSF52172">
    <property type="entry name" value="CheY-like"/>
    <property type="match status" value="1"/>
</dbReference>
<reference evidence="6 7" key="1">
    <citation type="submission" date="2024-07" db="EMBL/GenBank/DDBJ databases">
        <authorList>
            <person name="Ren Q."/>
        </authorList>
    </citation>
    <scope>NUCLEOTIDE SEQUENCE [LARGE SCALE GENOMIC DNA]</scope>
    <source>
        <strain evidence="6 7">REN37</strain>
    </source>
</reference>
<evidence type="ECO:0000313" key="7">
    <source>
        <dbReference type="Proteomes" id="UP001562065"/>
    </source>
</evidence>
<organism evidence="6 7">
    <name type="scientific">Isoalcanivorax beigongshangi</name>
    <dbReference type="NCBI Taxonomy" id="3238810"/>
    <lineage>
        <taxon>Bacteria</taxon>
        <taxon>Pseudomonadati</taxon>
        <taxon>Pseudomonadota</taxon>
        <taxon>Gammaproteobacteria</taxon>
        <taxon>Oceanospirillales</taxon>
        <taxon>Alcanivoracaceae</taxon>
        <taxon>Isoalcanivorax</taxon>
    </lineage>
</organism>
<evidence type="ECO:0000256" key="3">
    <source>
        <dbReference type="PROSITE-ProRule" id="PRU00169"/>
    </source>
</evidence>
<gene>
    <name evidence="6" type="ORF">AB5I84_08190</name>
</gene>
<dbReference type="InterPro" id="IPR016032">
    <property type="entry name" value="Sig_transdc_resp-reg_C-effctor"/>
</dbReference>
<evidence type="ECO:0000259" key="5">
    <source>
        <dbReference type="PROSITE" id="PS50110"/>
    </source>
</evidence>
<dbReference type="CDD" id="cd06170">
    <property type="entry name" value="LuxR_C_like"/>
    <property type="match status" value="1"/>
</dbReference>
<accession>A0ABV4AH06</accession>
<dbReference type="Proteomes" id="UP001562065">
    <property type="component" value="Unassembled WGS sequence"/>
</dbReference>
<dbReference type="SMART" id="SM00448">
    <property type="entry name" value="REC"/>
    <property type="match status" value="1"/>
</dbReference>
<dbReference type="PANTHER" id="PTHR43214:SF17">
    <property type="entry name" value="TRANSCRIPTIONAL REGULATORY PROTEIN RCSB"/>
    <property type="match status" value="1"/>
</dbReference>
<dbReference type="InterPro" id="IPR011006">
    <property type="entry name" value="CheY-like_superfamily"/>
</dbReference>
<dbReference type="PANTHER" id="PTHR43214">
    <property type="entry name" value="TWO-COMPONENT RESPONSE REGULATOR"/>
    <property type="match status" value="1"/>
</dbReference>
<comment type="caution">
    <text evidence="6">The sequence shown here is derived from an EMBL/GenBank/DDBJ whole genome shotgun (WGS) entry which is preliminary data.</text>
</comment>
<dbReference type="InterPro" id="IPR001789">
    <property type="entry name" value="Sig_transdc_resp-reg_receiver"/>
</dbReference>
<sequence length="211" mass="23515">MKKKIVFADDHPLVLAGLSDMFDRDFVFDVVGTATTPSELVALVQAQQPDIAITDFSMPGDEQYGDGLKFIDYLIRHFPDTKVLVVTMVSNPMILESLYQAGVAGVVLKSDNMNALPTALQRISLGHTYTHPSLQQAPRASHREDPVTTLSPREMEVLRLFVGGQSLKQVAGELHRSIKTVSNQKRSAMRKLNLDTDQELISFCLRRELFS</sequence>
<dbReference type="SMART" id="SM00421">
    <property type="entry name" value="HTH_LUXR"/>
    <property type="match status" value="1"/>
</dbReference>
<name>A0ABV4AH06_9GAMM</name>
<dbReference type="PROSITE" id="PS50043">
    <property type="entry name" value="HTH_LUXR_2"/>
    <property type="match status" value="1"/>
</dbReference>
<feature type="modified residue" description="4-aspartylphosphate" evidence="3">
    <location>
        <position position="55"/>
    </location>
</feature>
<protein>
    <submittedName>
        <fullName evidence="6">Response regulator</fullName>
    </submittedName>
</protein>
<feature type="domain" description="HTH luxR-type" evidence="4">
    <location>
        <begin position="143"/>
        <end position="208"/>
    </location>
</feature>
<dbReference type="InterPro" id="IPR039420">
    <property type="entry name" value="WalR-like"/>
</dbReference>
<evidence type="ECO:0000313" key="6">
    <source>
        <dbReference type="EMBL" id="MEY1662123.1"/>
    </source>
</evidence>
<proteinExistence type="predicted"/>
<dbReference type="CDD" id="cd17535">
    <property type="entry name" value="REC_NarL-like"/>
    <property type="match status" value="1"/>
</dbReference>
<keyword evidence="1 3" id="KW-0597">Phosphoprotein</keyword>
<dbReference type="SUPFAM" id="SSF46894">
    <property type="entry name" value="C-terminal effector domain of the bipartite response regulators"/>
    <property type="match status" value="1"/>
</dbReference>
<feature type="domain" description="Response regulatory" evidence="5">
    <location>
        <begin position="4"/>
        <end position="124"/>
    </location>
</feature>
<dbReference type="Pfam" id="PF00196">
    <property type="entry name" value="GerE"/>
    <property type="match status" value="1"/>
</dbReference>
<evidence type="ECO:0000259" key="4">
    <source>
        <dbReference type="PROSITE" id="PS50043"/>
    </source>
</evidence>
<keyword evidence="2" id="KW-0238">DNA-binding</keyword>
<dbReference type="RefSeq" id="WP_369455364.1">
    <property type="nucleotide sequence ID" value="NZ_JBGCUO010000001.1"/>
</dbReference>
<dbReference type="EMBL" id="JBGCUO010000001">
    <property type="protein sequence ID" value="MEY1662123.1"/>
    <property type="molecule type" value="Genomic_DNA"/>
</dbReference>